<feature type="domain" description="Cas6b N-terminal" evidence="2">
    <location>
        <begin position="3"/>
        <end position="105"/>
    </location>
</feature>
<reference evidence="3 4" key="1">
    <citation type="submission" date="2018-03" db="EMBL/GenBank/DDBJ databases">
        <title>Genomic Encyclopedia of Archaeal and Bacterial Type Strains, Phase II (KMG-II): from individual species to whole genera.</title>
        <authorList>
            <person name="Goeker M."/>
        </authorList>
    </citation>
    <scope>NUCLEOTIDE SEQUENCE [LARGE SCALE GENOMIC DNA]</scope>
    <source>
        <strain evidence="3 4">DSM 100346</strain>
    </source>
</reference>
<feature type="domain" description="Cas6b C-terminal" evidence="1">
    <location>
        <begin position="109"/>
        <end position="220"/>
    </location>
</feature>
<organism evidence="3 4">
    <name type="scientific">Dyadobacter jejuensis</name>
    <dbReference type="NCBI Taxonomy" id="1082580"/>
    <lineage>
        <taxon>Bacteria</taxon>
        <taxon>Pseudomonadati</taxon>
        <taxon>Bacteroidota</taxon>
        <taxon>Cytophagia</taxon>
        <taxon>Cytophagales</taxon>
        <taxon>Spirosomataceae</taxon>
        <taxon>Dyadobacter</taxon>
    </lineage>
</organism>
<dbReference type="EMBL" id="QGDT01000005">
    <property type="protein sequence ID" value="PWJ57829.1"/>
    <property type="molecule type" value="Genomic_DNA"/>
</dbReference>
<evidence type="ECO:0000259" key="2">
    <source>
        <dbReference type="Pfam" id="PF17955"/>
    </source>
</evidence>
<dbReference type="Pfam" id="PF17262">
    <property type="entry name" value="Cas6b_C"/>
    <property type="match status" value="1"/>
</dbReference>
<evidence type="ECO:0000313" key="3">
    <source>
        <dbReference type="EMBL" id="PWJ57829.1"/>
    </source>
</evidence>
<comment type="caution">
    <text evidence="3">The sequence shown here is derived from an EMBL/GenBank/DDBJ whole genome shotgun (WGS) entry which is preliminary data.</text>
</comment>
<dbReference type="InterPro" id="IPR020209">
    <property type="entry name" value="Cas6b_C"/>
</dbReference>
<name>A0A316AKQ8_9BACT</name>
<evidence type="ECO:0000259" key="1">
    <source>
        <dbReference type="Pfam" id="PF17262"/>
    </source>
</evidence>
<accession>A0A316AKQ8</accession>
<proteinExistence type="predicted"/>
<dbReference type="Pfam" id="PF17955">
    <property type="entry name" value="Cas6b_N"/>
    <property type="match status" value="1"/>
</dbReference>
<sequence>MKKIRFLRIQFDTEIEAYELPAFRGAVASKAGLENIHFHNHLNDRELLYGYPVIQYKRIGRNPAIICIDYGVDEIHHLFQNSDLTIHIGDRPVTLTVKNLQMNQYTMQVWEKTFNYRMYNWLALSQENYEKYKNIRSEFEKVDFLENILKANIISLAKGLKWAIEHTVHLRIDEVIKSKIVPYKSQKLMAFDINFRTNVFLPDFIGLGKGVSLGFGTVSTIKEKR</sequence>
<evidence type="ECO:0008006" key="5">
    <source>
        <dbReference type="Google" id="ProtNLM"/>
    </source>
</evidence>
<keyword evidence="4" id="KW-1185">Reference proteome</keyword>
<dbReference type="RefSeq" id="WP_229203323.1">
    <property type="nucleotide sequence ID" value="NZ_QGDT01000005.1"/>
</dbReference>
<dbReference type="InterPro" id="IPR041528">
    <property type="entry name" value="Cas6b_N"/>
</dbReference>
<protein>
    <recommendedName>
        <fullName evidence="5">DNA repair protein</fullName>
    </recommendedName>
</protein>
<dbReference type="Proteomes" id="UP000245880">
    <property type="component" value="Unassembled WGS sequence"/>
</dbReference>
<evidence type="ECO:0000313" key="4">
    <source>
        <dbReference type="Proteomes" id="UP000245880"/>
    </source>
</evidence>
<dbReference type="AlphaFoldDB" id="A0A316AKQ8"/>
<gene>
    <name evidence="3" type="ORF">CLV98_1059</name>
</gene>